<evidence type="ECO:0000256" key="1">
    <source>
        <dbReference type="SAM" id="Phobius"/>
    </source>
</evidence>
<keyword evidence="2" id="KW-0732">Signal</keyword>
<feature type="transmembrane region" description="Helical" evidence="1">
    <location>
        <begin position="419"/>
        <end position="439"/>
    </location>
</feature>
<dbReference type="Proteomes" id="UP000247409">
    <property type="component" value="Unassembled WGS sequence"/>
</dbReference>
<keyword evidence="1" id="KW-1133">Transmembrane helix</keyword>
<sequence>MHIKPRSLIHIFTFVTLAIQLSLRRVAATVQGQSLVNNLRHAVAVSNLPSQFGKKGSALLSRHVVPKAHIWRDIPLFMRELLSNPARLDWWVADLNGETVTLNAGFSCLDRGKSSSVPLTWWGSRSMSELESLQDAPGGAVLGSSKAATEASVNDITDQCLKQRTPDLSLRLVEHHGQHDGTGVSFQRVQTNPDSVVDDVTVFDQIATIRQNEDRSNDVVYHPKRIPIVVGLTFDTGMRIITYENFTTEKTQKLRVPMTPLAAITYHTGARLEEARVAEGQPPTTFWILALTQLSTSLGLLFAIWIVFRYISNTTIERAMELRDQPVHVAVRGGEKWTIIQKRDLLLNIGGVTILLAPAALAVVERKLDPRVFLEVTTGVTVFYGSSQGDFSSDSQNPVAGAPFIVTGWMSVQKLNSNYTALLWVLNALTIAIAARIVWLDLKRMNEVMPKNDSNRFNFSLFKRIGRLWLGWSSSKGDDTSEYVVCITLLEKHFRALSNTRSDRTRLKELLLLANRNWRKRAAEPVQRKEGGMSSVERRADTSGEVCKVLMDTIGNRFALLCRIRLHNLNRFEAMMSRIGSVWSHRCPREWEYIRRSLGCFPMEYYHTRALYPPDVALLLLRLGLLNYLKFIDEVNVLKIEDGGDFIYDDDDTNCVLALTSTSQTFGVEAPRNGGDTEYDRTPIRFHTYHGREEIPDFLKMWRDGSLWTDVVRVNSENFGFVNIDSLTSSASERSL</sequence>
<name>A0A2V3J4M5_9FLOR</name>
<feature type="transmembrane region" description="Helical" evidence="1">
    <location>
        <begin position="345"/>
        <end position="364"/>
    </location>
</feature>
<keyword evidence="1" id="KW-0472">Membrane</keyword>
<evidence type="ECO:0000313" key="4">
    <source>
        <dbReference type="Proteomes" id="UP000247409"/>
    </source>
</evidence>
<feature type="transmembrane region" description="Helical" evidence="1">
    <location>
        <begin position="286"/>
        <end position="308"/>
    </location>
</feature>
<feature type="chain" id="PRO_5015924193" description="Transmembrane protein" evidence="2">
    <location>
        <begin position="29"/>
        <end position="736"/>
    </location>
</feature>
<dbReference type="EMBL" id="NBIV01000005">
    <property type="protein sequence ID" value="PXF49378.1"/>
    <property type="molecule type" value="Genomic_DNA"/>
</dbReference>
<reference evidence="3 4" key="1">
    <citation type="journal article" date="2018" name="Mol. Biol. Evol.">
        <title>Analysis of the draft genome of the red seaweed Gracilariopsis chorda provides insights into genome size evolution in Rhodophyta.</title>
        <authorList>
            <person name="Lee J."/>
            <person name="Yang E.C."/>
            <person name="Graf L."/>
            <person name="Yang J.H."/>
            <person name="Qiu H."/>
            <person name="Zel Zion U."/>
            <person name="Chan C.X."/>
            <person name="Stephens T.G."/>
            <person name="Weber A.P.M."/>
            <person name="Boo G.H."/>
            <person name="Boo S.M."/>
            <person name="Kim K.M."/>
            <person name="Shin Y."/>
            <person name="Jung M."/>
            <person name="Lee S.J."/>
            <person name="Yim H.S."/>
            <person name="Lee J.H."/>
            <person name="Bhattacharya D."/>
            <person name="Yoon H.S."/>
        </authorList>
    </citation>
    <scope>NUCLEOTIDE SEQUENCE [LARGE SCALE GENOMIC DNA]</scope>
    <source>
        <strain evidence="3 4">SKKU-2015</strain>
        <tissue evidence="3">Whole body</tissue>
    </source>
</reference>
<keyword evidence="1" id="KW-0812">Transmembrane</keyword>
<protein>
    <recommendedName>
        <fullName evidence="5">Transmembrane protein</fullName>
    </recommendedName>
</protein>
<gene>
    <name evidence="3" type="ORF">BWQ96_00694</name>
</gene>
<evidence type="ECO:0000256" key="2">
    <source>
        <dbReference type="SAM" id="SignalP"/>
    </source>
</evidence>
<evidence type="ECO:0008006" key="5">
    <source>
        <dbReference type="Google" id="ProtNLM"/>
    </source>
</evidence>
<accession>A0A2V3J4M5</accession>
<feature type="signal peptide" evidence="2">
    <location>
        <begin position="1"/>
        <end position="28"/>
    </location>
</feature>
<proteinExistence type="predicted"/>
<comment type="caution">
    <text evidence="3">The sequence shown here is derived from an EMBL/GenBank/DDBJ whole genome shotgun (WGS) entry which is preliminary data.</text>
</comment>
<dbReference type="OrthoDB" id="10491848at2759"/>
<keyword evidence="4" id="KW-1185">Reference proteome</keyword>
<dbReference type="AlphaFoldDB" id="A0A2V3J4M5"/>
<organism evidence="3 4">
    <name type="scientific">Gracilariopsis chorda</name>
    <dbReference type="NCBI Taxonomy" id="448386"/>
    <lineage>
        <taxon>Eukaryota</taxon>
        <taxon>Rhodophyta</taxon>
        <taxon>Florideophyceae</taxon>
        <taxon>Rhodymeniophycidae</taxon>
        <taxon>Gracilariales</taxon>
        <taxon>Gracilariaceae</taxon>
        <taxon>Gracilariopsis</taxon>
    </lineage>
</organism>
<evidence type="ECO:0000313" key="3">
    <source>
        <dbReference type="EMBL" id="PXF49378.1"/>
    </source>
</evidence>